<evidence type="ECO:0000256" key="2">
    <source>
        <dbReference type="ARBA" id="ARBA00010752"/>
    </source>
</evidence>
<evidence type="ECO:0000313" key="13">
    <source>
        <dbReference type="EMBL" id="RKX67403.1"/>
    </source>
</evidence>
<dbReference type="InterPro" id="IPR022635">
    <property type="entry name" value="DNA_polIII_beta_C"/>
</dbReference>
<dbReference type="Pfam" id="PF02768">
    <property type="entry name" value="DNA_pol3_beta_3"/>
    <property type="match status" value="1"/>
</dbReference>
<dbReference type="GO" id="GO:0003887">
    <property type="term" value="F:DNA-directed DNA polymerase activity"/>
    <property type="evidence" value="ECO:0007669"/>
    <property type="project" value="UniProtKB-UniRule"/>
</dbReference>
<accession>A0A660SBX1</accession>
<feature type="domain" description="DNA polymerase III beta sliding clamp C-terminal" evidence="12">
    <location>
        <begin position="243"/>
        <end position="365"/>
    </location>
</feature>
<evidence type="ECO:0000256" key="7">
    <source>
        <dbReference type="ARBA" id="ARBA00022932"/>
    </source>
</evidence>
<feature type="domain" description="DNA polymerase III beta sliding clamp central" evidence="11">
    <location>
        <begin position="128"/>
        <end position="241"/>
    </location>
</feature>
<dbReference type="PANTHER" id="PTHR30478">
    <property type="entry name" value="DNA POLYMERASE III SUBUNIT BETA"/>
    <property type="match status" value="1"/>
</dbReference>
<dbReference type="Proteomes" id="UP000282321">
    <property type="component" value="Unassembled WGS sequence"/>
</dbReference>
<dbReference type="NCBIfam" id="TIGR00663">
    <property type="entry name" value="dnan"/>
    <property type="match status" value="1"/>
</dbReference>
<comment type="caution">
    <text evidence="13">The sequence shown here is derived from an EMBL/GenBank/DDBJ whole genome shotgun (WGS) entry which is preliminary data.</text>
</comment>
<dbReference type="InterPro" id="IPR022637">
    <property type="entry name" value="DNA_polIII_beta_cen"/>
</dbReference>
<dbReference type="EMBL" id="QNBC01000020">
    <property type="protein sequence ID" value="RKX67403.1"/>
    <property type="molecule type" value="Genomic_DNA"/>
</dbReference>
<dbReference type="Gene3D" id="3.70.10.10">
    <property type="match status" value="1"/>
</dbReference>
<dbReference type="Gene3D" id="3.10.150.10">
    <property type="entry name" value="DNA Polymerase III, subunit A, domain 2"/>
    <property type="match status" value="1"/>
</dbReference>
<evidence type="ECO:0000256" key="8">
    <source>
        <dbReference type="ARBA" id="ARBA00023125"/>
    </source>
</evidence>
<feature type="domain" description="DNA polymerase III beta sliding clamp N-terminal" evidence="10">
    <location>
        <begin position="1"/>
        <end position="118"/>
    </location>
</feature>
<dbReference type="Pfam" id="PF02767">
    <property type="entry name" value="DNA_pol3_beta_2"/>
    <property type="match status" value="1"/>
</dbReference>
<evidence type="ECO:0000313" key="14">
    <source>
        <dbReference type="Proteomes" id="UP000282321"/>
    </source>
</evidence>
<dbReference type="SUPFAM" id="SSF55979">
    <property type="entry name" value="DNA clamp"/>
    <property type="match status" value="3"/>
</dbReference>
<evidence type="ECO:0000259" key="10">
    <source>
        <dbReference type="Pfam" id="PF00712"/>
    </source>
</evidence>
<evidence type="ECO:0000256" key="5">
    <source>
        <dbReference type="ARBA" id="ARBA00022695"/>
    </source>
</evidence>
<evidence type="ECO:0000256" key="6">
    <source>
        <dbReference type="ARBA" id="ARBA00022705"/>
    </source>
</evidence>
<dbReference type="InterPro" id="IPR001001">
    <property type="entry name" value="DNA_polIII_beta"/>
</dbReference>
<evidence type="ECO:0000256" key="9">
    <source>
        <dbReference type="PIRNR" id="PIRNR000804"/>
    </source>
</evidence>
<sequence length="368" mass="41899">MKFTVKRDSLLKVLQKVTGIVPQRTSFEILTSIYIHTLENKIEISSTDLDIAITSSCEADIIQKGDVVINAKRFHLFIKEVFDDIIEMETSESEFVIKTSNGNYKMPLADVEKFPQIPEFSNPPIFTIEPSKLIDYIDRTSFLVSKDEMKPSITGVYFYTDGEKLYIVATDGHRLVELKAKEVQLSGKINAIIPPKSLNHLKRITEEESINIDVYFESNSVGFKINGDFISTKIISGEFPNYKEVIPKDNNKIVLVDRDEFLYALRRISLFSNPANHEVKFIFSDNLINLQASAANIGSGEEKLDAEYNGEQLTIGFNANDFSEIIKRIPSNRLLLKLNNELSATLILPEEDNSEFDIFYIMMPLRLE</sequence>
<dbReference type="PANTHER" id="PTHR30478:SF0">
    <property type="entry name" value="BETA SLIDING CLAMP"/>
    <property type="match status" value="1"/>
</dbReference>
<evidence type="ECO:0000259" key="12">
    <source>
        <dbReference type="Pfam" id="PF02768"/>
    </source>
</evidence>
<reference evidence="13 14" key="1">
    <citation type="submission" date="2018-06" db="EMBL/GenBank/DDBJ databases">
        <title>Extensive metabolic versatility and redundancy in microbially diverse, dynamic hydrothermal sediments.</title>
        <authorList>
            <person name="Dombrowski N."/>
            <person name="Teske A."/>
            <person name="Baker B.J."/>
        </authorList>
    </citation>
    <scope>NUCLEOTIDE SEQUENCE [LARGE SCALE GENOMIC DNA]</scope>
    <source>
        <strain evidence="13">B35_G9</strain>
    </source>
</reference>
<dbReference type="GO" id="GO:0003677">
    <property type="term" value="F:DNA binding"/>
    <property type="evidence" value="ECO:0007669"/>
    <property type="project" value="UniProtKB-UniRule"/>
</dbReference>
<evidence type="ECO:0000256" key="1">
    <source>
        <dbReference type="ARBA" id="ARBA00004496"/>
    </source>
</evidence>
<keyword evidence="8" id="KW-0238">DNA-binding</keyword>
<comment type="subcellular location">
    <subcellularLocation>
        <location evidence="1 9">Cytoplasm</location>
    </subcellularLocation>
</comment>
<keyword evidence="7 9" id="KW-0239">DNA-directed DNA polymerase</keyword>
<dbReference type="GO" id="GO:0008408">
    <property type="term" value="F:3'-5' exonuclease activity"/>
    <property type="evidence" value="ECO:0007669"/>
    <property type="project" value="InterPro"/>
</dbReference>
<keyword evidence="5 9" id="KW-0548">Nucleotidyltransferase</keyword>
<dbReference type="CDD" id="cd00140">
    <property type="entry name" value="beta_clamp"/>
    <property type="match status" value="1"/>
</dbReference>
<keyword evidence="3 9" id="KW-0963">Cytoplasm</keyword>
<dbReference type="GO" id="GO:0006271">
    <property type="term" value="P:DNA strand elongation involved in DNA replication"/>
    <property type="evidence" value="ECO:0007669"/>
    <property type="project" value="TreeGrafter"/>
</dbReference>
<proteinExistence type="inferred from homology"/>
<comment type="similarity">
    <text evidence="2 9">Belongs to the beta sliding clamp family.</text>
</comment>
<protein>
    <recommendedName>
        <fullName evidence="9">Beta sliding clamp</fullName>
    </recommendedName>
</protein>
<dbReference type="Pfam" id="PF00712">
    <property type="entry name" value="DNA_pol3_beta"/>
    <property type="match status" value="1"/>
</dbReference>
<name>A0A660SBX1_UNCT6</name>
<dbReference type="AlphaFoldDB" id="A0A660SBX1"/>
<evidence type="ECO:0000259" key="11">
    <source>
        <dbReference type="Pfam" id="PF02767"/>
    </source>
</evidence>
<dbReference type="SMART" id="SM00480">
    <property type="entry name" value="POL3Bc"/>
    <property type="match status" value="1"/>
</dbReference>
<comment type="function">
    <text evidence="9">Confers DNA tethering and processivity to DNA polymerases and other proteins. Acts as a clamp, forming a ring around DNA (a reaction catalyzed by the clamp-loading complex) which diffuses in an ATP-independent manner freely and bidirectionally along dsDNA. Initially characterized for its ability to contact the catalytic subunit of DNA polymerase III (Pol III), a complex, multichain enzyme responsible for most of the replicative synthesis in bacteria; Pol III exhibits 3'-5' exonuclease proofreading activity. The beta chain is required for initiation of replication as well as for processivity of DNA replication.</text>
</comment>
<evidence type="ECO:0000256" key="3">
    <source>
        <dbReference type="ARBA" id="ARBA00022490"/>
    </source>
</evidence>
<dbReference type="GO" id="GO:0009360">
    <property type="term" value="C:DNA polymerase III complex"/>
    <property type="evidence" value="ECO:0007669"/>
    <property type="project" value="InterPro"/>
</dbReference>
<dbReference type="GO" id="GO:0005737">
    <property type="term" value="C:cytoplasm"/>
    <property type="evidence" value="ECO:0007669"/>
    <property type="project" value="UniProtKB-SubCell"/>
</dbReference>
<keyword evidence="4 9" id="KW-0808">Transferase</keyword>
<comment type="subunit">
    <text evidence="9">Forms a ring-shaped head-to-tail homodimer around DNA.</text>
</comment>
<dbReference type="InterPro" id="IPR046938">
    <property type="entry name" value="DNA_clamp_sf"/>
</dbReference>
<dbReference type="InterPro" id="IPR022634">
    <property type="entry name" value="DNA_polIII_beta_N"/>
</dbReference>
<evidence type="ECO:0000256" key="4">
    <source>
        <dbReference type="ARBA" id="ARBA00022679"/>
    </source>
</evidence>
<organism evidence="13 14">
    <name type="scientific">candidate division TA06 bacterium</name>
    <dbReference type="NCBI Taxonomy" id="2250710"/>
    <lineage>
        <taxon>Bacteria</taxon>
        <taxon>Bacteria division TA06</taxon>
    </lineage>
</organism>
<dbReference type="PIRSF" id="PIRSF000804">
    <property type="entry name" value="DNA_pol_III_b"/>
    <property type="match status" value="1"/>
</dbReference>
<keyword evidence="6 9" id="KW-0235">DNA replication</keyword>
<gene>
    <name evidence="13" type="primary">dnaN</name>
    <name evidence="13" type="ORF">DRP44_02440</name>
</gene>